<proteinExistence type="inferred from homology"/>
<evidence type="ECO:0000256" key="1">
    <source>
        <dbReference type="ARBA" id="ARBA00022490"/>
    </source>
</evidence>
<name>A0A3N1CST0_9ACTN</name>
<dbReference type="GO" id="GO:0006281">
    <property type="term" value="P:DNA repair"/>
    <property type="evidence" value="ECO:0007669"/>
    <property type="project" value="UniProtKB-UniRule"/>
</dbReference>
<dbReference type="GO" id="GO:0000400">
    <property type="term" value="F:four-way junction DNA binding"/>
    <property type="evidence" value="ECO:0007669"/>
    <property type="project" value="UniProtKB-UniRule"/>
</dbReference>
<feature type="domain" description="Helix-hairpin-helix DNA-binding motif class 1" evidence="7">
    <location>
        <begin position="107"/>
        <end position="126"/>
    </location>
</feature>
<dbReference type="OrthoDB" id="5293449at2"/>
<comment type="domain">
    <text evidence="6">Has three domains with a flexible linker between the domains II and III and assumes an 'L' shape. Domain III is highly mobile and contacts RuvB.</text>
</comment>
<feature type="domain" description="Helix-hairpin-helix DNA-binding motif class 1" evidence="7">
    <location>
        <begin position="72"/>
        <end position="91"/>
    </location>
</feature>
<dbReference type="Pfam" id="PF14520">
    <property type="entry name" value="HHH_5"/>
    <property type="match status" value="1"/>
</dbReference>
<dbReference type="SUPFAM" id="SSF47781">
    <property type="entry name" value="RuvA domain 2-like"/>
    <property type="match status" value="1"/>
</dbReference>
<dbReference type="InterPro" id="IPR012340">
    <property type="entry name" value="NA-bd_OB-fold"/>
</dbReference>
<keyword evidence="1 6" id="KW-0963">Cytoplasm</keyword>
<dbReference type="AlphaFoldDB" id="A0A3N1CST0"/>
<dbReference type="InterPro" id="IPR003583">
    <property type="entry name" value="Hlx-hairpin-Hlx_DNA-bd_motif"/>
</dbReference>
<keyword evidence="8" id="KW-0347">Helicase</keyword>
<gene>
    <name evidence="6" type="primary">ruvA</name>
    <name evidence="8" type="ORF">EDD29_1894</name>
</gene>
<reference evidence="8 9" key="1">
    <citation type="submission" date="2018-11" db="EMBL/GenBank/DDBJ databases">
        <title>Sequencing the genomes of 1000 actinobacteria strains.</title>
        <authorList>
            <person name="Klenk H.-P."/>
        </authorList>
    </citation>
    <scope>NUCLEOTIDE SEQUENCE [LARGE SCALE GENOMIC DNA]</scope>
    <source>
        <strain evidence="8 9">DSM 44254</strain>
    </source>
</reference>
<dbReference type="Proteomes" id="UP000272400">
    <property type="component" value="Unassembled WGS sequence"/>
</dbReference>
<dbReference type="InterPro" id="IPR000085">
    <property type="entry name" value="RuvA"/>
</dbReference>
<keyword evidence="3 6" id="KW-0238">DNA-binding</keyword>
<protein>
    <recommendedName>
        <fullName evidence="6">Holliday junction branch migration complex subunit RuvA</fullName>
    </recommendedName>
</protein>
<dbReference type="GO" id="GO:0005737">
    <property type="term" value="C:cytoplasm"/>
    <property type="evidence" value="ECO:0007669"/>
    <property type="project" value="UniProtKB-SubCell"/>
</dbReference>
<keyword evidence="8" id="KW-0378">Hydrolase</keyword>
<dbReference type="SUPFAM" id="SSF46929">
    <property type="entry name" value="DNA helicase RuvA subunit, C-terminal domain"/>
    <property type="match status" value="1"/>
</dbReference>
<dbReference type="GO" id="GO:0009379">
    <property type="term" value="C:Holliday junction helicase complex"/>
    <property type="evidence" value="ECO:0007669"/>
    <property type="project" value="InterPro"/>
</dbReference>
<dbReference type="RefSeq" id="WP_123664003.1">
    <property type="nucleotide sequence ID" value="NZ_RJKE01000001.1"/>
</dbReference>
<keyword evidence="4 6" id="KW-0233">DNA recombination</keyword>
<evidence type="ECO:0000313" key="9">
    <source>
        <dbReference type="Proteomes" id="UP000272400"/>
    </source>
</evidence>
<keyword evidence="9" id="KW-1185">Reference proteome</keyword>
<dbReference type="Gene3D" id="1.10.150.20">
    <property type="entry name" value="5' to 3' exonuclease, C-terminal subdomain"/>
    <property type="match status" value="1"/>
</dbReference>
<evidence type="ECO:0000256" key="5">
    <source>
        <dbReference type="ARBA" id="ARBA00023204"/>
    </source>
</evidence>
<dbReference type="Pfam" id="PF07499">
    <property type="entry name" value="RuvA_C"/>
    <property type="match status" value="1"/>
</dbReference>
<comment type="subunit">
    <text evidence="6">Homotetramer. Forms an RuvA(8)-RuvB(12)-Holliday junction (HJ) complex. HJ DNA is sandwiched between 2 RuvA tetramers; dsDNA enters through RuvA and exits via RuvB. An RuvB hexamer assembles on each DNA strand where it exits the tetramer. Each RuvB hexamer is contacted by two RuvA subunits (via domain III) on 2 adjacent RuvB subunits; this complex drives branch migration. In the full resolvosome a probable DNA-RuvA(4)-RuvB(12)-RuvC(2) complex forms which resolves the HJ.</text>
</comment>
<dbReference type="InterPro" id="IPR036267">
    <property type="entry name" value="RuvA_C_sf"/>
</dbReference>
<dbReference type="InterPro" id="IPR013849">
    <property type="entry name" value="DNA_helicase_Holl-junc_RuvA_I"/>
</dbReference>
<comment type="caution">
    <text evidence="8">The sequence shown here is derived from an EMBL/GenBank/DDBJ whole genome shotgun (WGS) entry which is preliminary data.</text>
</comment>
<dbReference type="GO" id="GO:0048476">
    <property type="term" value="C:Holliday junction resolvase complex"/>
    <property type="evidence" value="ECO:0007669"/>
    <property type="project" value="UniProtKB-UniRule"/>
</dbReference>
<dbReference type="EMBL" id="RJKE01000001">
    <property type="protein sequence ID" value="ROO84372.1"/>
    <property type="molecule type" value="Genomic_DNA"/>
</dbReference>
<feature type="region of interest" description="Domain III" evidence="6">
    <location>
        <begin position="151"/>
        <end position="202"/>
    </location>
</feature>
<dbReference type="SUPFAM" id="SSF50249">
    <property type="entry name" value="Nucleic acid-binding proteins"/>
    <property type="match status" value="1"/>
</dbReference>
<keyword evidence="8" id="KW-0547">Nucleotide-binding</keyword>
<dbReference type="GO" id="GO:0006310">
    <property type="term" value="P:DNA recombination"/>
    <property type="evidence" value="ECO:0007669"/>
    <property type="project" value="UniProtKB-UniRule"/>
</dbReference>
<evidence type="ECO:0000256" key="3">
    <source>
        <dbReference type="ARBA" id="ARBA00023125"/>
    </source>
</evidence>
<comment type="subcellular location">
    <subcellularLocation>
        <location evidence="6">Cytoplasm</location>
    </subcellularLocation>
</comment>
<dbReference type="SMART" id="SM00278">
    <property type="entry name" value="HhH1"/>
    <property type="match status" value="2"/>
</dbReference>
<organism evidence="8 9">
    <name type="scientific">Actinocorallia herbida</name>
    <dbReference type="NCBI Taxonomy" id="58109"/>
    <lineage>
        <taxon>Bacteria</taxon>
        <taxon>Bacillati</taxon>
        <taxon>Actinomycetota</taxon>
        <taxon>Actinomycetes</taxon>
        <taxon>Streptosporangiales</taxon>
        <taxon>Thermomonosporaceae</taxon>
        <taxon>Actinocorallia</taxon>
    </lineage>
</organism>
<sequence>MIAYVRGRVDSTGPDSAVVEVGGVGLALLVAPATAAALVPGEEARLAASLIVREDSLTLYGFASDDEKRVFELVQTASGVGPKVALAMLATLAPDEIRRAVATGDARALTRVSGVGPKGAQKIILELKDKLGAPVGGTGGLPVPAQRVQPWRDQVAAGLQSLGWAAREAEAAVDAVAADLDGEQVPPIPELLKAALRKLSRP</sequence>
<comment type="function">
    <text evidence="6">The RuvA-RuvB-RuvC complex processes Holliday junction (HJ) DNA during genetic recombination and DNA repair, while the RuvA-RuvB complex plays an important role in the rescue of blocked DNA replication forks via replication fork reversal (RFR). RuvA specifically binds to HJ cruciform DNA, conferring on it an open structure. The RuvB hexamer acts as an ATP-dependent pump, pulling dsDNA into and through the RuvAB complex. HJ branch migration allows RuvC to scan DNA until it finds its consensus sequence, where it cleaves and resolves the cruciform DNA.</text>
</comment>
<accession>A0A3N1CST0</accession>
<dbReference type="GO" id="GO:0009378">
    <property type="term" value="F:four-way junction helicase activity"/>
    <property type="evidence" value="ECO:0007669"/>
    <property type="project" value="InterPro"/>
</dbReference>
<evidence type="ECO:0000256" key="4">
    <source>
        <dbReference type="ARBA" id="ARBA00023172"/>
    </source>
</evidence>
<comment type="caution">
    <text evidence="6">Lacks conserved residue(s) required for the propagation of feature annotation.</text>
</comment>
<comment type="similarity">
    <text evidence="6">Belongs to the RuvA family.</text>
</comment>
<dbReference type="GO" id="GO:0005524">
    <property type="term" value="F:ATP binding"/>
    <property type="evidence" value="ECO:0007669"/>
    <property type="project" value="InterPro"/>
</dbReference>
<dbReference type="InterPro" id="IPR011114">
    <property type="entry name" value="RuvA_C"/>
</dbReference>
<dbReference type="HAMAP" id="MF_00031">
    <property type="entry name" value="DNA_HJ_migration_RuvA"/>
    <property type="match status" value="1"/>
</dbReference>
<dbReference type="Gene3D" id="1.10.8.10">
    <property type="entry name" value="DNA helicase RuvA subunit, C-terminal domain"/>
    <property type="match status" value="1"/>
</dbReference>
<dbReference type="Gene3D" id="2.40.50.140">
    <property type="entry name" value="Nucleic acid-binding proteins"/>
    <property type="match status" value="1"/>
</dbReference>
<dbReference type="Pfam" id="PF01330">
    <property type="entry name" value="RuvA_N"/>
    <property type="match status" value="1"/>
</dbReference>
<keyword evidence="5 6" id="KW-0234">DNA repair</keyword>
<keyword evidence="8" id="KW-0067">ATP-binding</keyword>
<evidence type="ECO:0000259" key="7">
    <source>
        <dbReference type="SMART" id="SM00278"/>
    </source>
</evidence>
<dbReference type="NCBIfam" id="TIGR00084">
    <property type="entry name" value="ruvA"/>
    <property type="match status" value="1"/>
</dbReference>
<evidence type="ECO:0000256" key="2">
    <source>
        <dbReference type="ARBA" id="ARBA00022763"/>
    </source>
</evidence>
<dbReference type="InterPro" id="IPR010994">
    <property type="entry name" value="RuvA_2-like"/>
</dbReference>
<keyword evidence="2 6" id="KW-0227">DNA damage</keyword>
<evidence type="ECO:0000313" key="8">
    <source>
        <dbReference type="EMBL" id="ROO84372.1"/>
    </source>
</evidence>
<evidence type="ECO:0000256" key="6">
    <source>
        <dbReference type="HAMAP-Rule" id="MF_00031"/>
    </source>
</evidence>